<evidence type="ECO:0000256" key="3">
    <source>
        <dbReference type="RuleBase" id="RU000363"/>
    </source>
</evidence>
<proteinExistence type="inferred from homology"/>
<feature type="domain" description="Ketoreductase" evidence="4">
    <location>
        <begin position="13"/>
        <end position="192"/>
    </location>
</feature>
<evidence type="ECO:0000256" key="1">
    <source>
        <dbReference type="ARBA" id="ARBA00006484"/>
    </source>
</evidence>
<comment type="caution">
    <text evidence="5">The sequence shown here is derived from an EMBL/GenBank/DDBJ whole genome shotgun (WGS) entry which is preliminary data.</text>
</comment>
<name>A0A7W4UP77_9MICO</name>
<dbReference type="Proteomes" id="UP000545286">
    <property type="component" value="Unassembled WGS sequence"/>
</dbReference>
<dbReference type="SMART" id="SM00822">
    <property type="entry name" value="PKS_KR"/>
    <property type="match status" value="1"/>
</dbReference>
<evidence type="ECO:0000259" key="4">
    <source>
        <dbReference type="SMART" id="SM00822"/>
    </source>
</evidence>
<dbReference type="InterPro" id="IPR002347">
    <property type="entry name" value="SDR_fam"/>
</dbReference>
<dbReference type="EMBL" id="JACHWJ010000002">
    <property type="protein sequence ID" value="MBB2957614.1"/>
    <property type="molecule type" value="Genomic_DNA"/>
</dbReference>
<gene>
    <name evidence="5" type="ORF">FHX72_001751</name>
</gene>
<keyword evidence="2" id="KW-0560">Oxidoreductase</keyword>
<dbReference type="RefSeq" id="WP_221186848.1">
    <property type="nucleotide sequence ID" value="NZ_JACHWJ010000002.1"/>
</dbReference>
<dbReference type="CDD" id="cd05233">
    <property type="entry name" value="SDR_c"/>
    <property type="match status" value="1"/>
</dbReference>
<dbReference type="GO" id="GO:0016020">
    <property type="term" value="C:membrane"/>
    <property type="evidence" value="ECO:0007669"/>
    <property type="project" value="TreeGrafter"/>
</dbReference>
<dbReference type="PANTHER" id="PTHR44196:SF2">
    <property type="entry name" value="SHORT-CHAIN DEHYDROGENASE-RELATED"/>
    <property type="match status" value="1"/>
</dbReference>
<organism evidence="5 6">
    <name type="scientific">Pseudoclavibacter helvolus</name>
    <dbReference type="NCBI Taxonomy" id="255205"/>
    <lineage>
        <taxon>Bacteria</taxon>
        <taxon>Bacillati</taxon>
        <taxon>Actinomycetota</taxon>
        <taxon>Actinomycetes</taxon>
        <taxon>Micrococcales</taxon>
        <taxon>Microbacteriaceae</taxon>
        <taxon>Pseudoclavibacter</taxon>
    </lineage>
</organism>
<evidence type="ECO:0000256" key="2">
    <source>
        <dbReference type="ARBA" id="ARBA00023002"/>
    </source>
</evidence>
<dbReference type="PRINTS" id="PR00081">
    <property type="entry name" value="GDHRDH"/>
</dbReference>
<dbReference type="GO" id="GO:0016491">
    <property type="term" value="F:oxidoreductase activity"/>
    <property type="evidence" value="ECO:0007669"/>
    <property type="project" value="UniProtKB-KW"/>
</dbReference>
<dbReference type="Pfam" id="PF00106">
    <property type="entry name" value="adh_short"/>
    <property type="match status" value="1"/>
</dbReference>
<dbReference type="AlphaFoldDB" id="A0A7W4UP77"/>
<sequence length="267" mass="27672">MTSRMLPLRFGSQTVLVTGASSGLGAEFARQLASRGSDLVLVARREAKLAELAADLRGRYGVTVTTIAADLGEPGAASALTSEIERRGVRVTSLINNAGFGTSGAFHDEAPERVRAEIALNVAALVDLTQALIGQLRAGDGFLVNVASVAGYQPTPGFAVYGATKAFVRSFTEALWAESADTGLRVVALSPGPTSTGFFDVAGEDIGSGLPRMSARSVVAITLRELKKPKPGPSVVPGPINTVLTVGSKLAPRKLLLRGMSRALGSR</sequence>
<dbReference type="InterPro" id="IPR036291">
    <property type="entry name" value="NAD(P)-bd_dom_sf"/>
</dbReference>
<dbReference type="InterPro" id="IPR057326">
    <property type="entry name" value="KR_dom"/>
</dbReference>
<dbReference type="PIRSF" id="PIRSF000126">
    <property type="entry name" value="11-beta-HSD1"/>
    <property type="match status" value="1"/>
</dbReference>
<accession>A0A7W4UP77</accession>
<evidence type="ECO:0000313" key="6">
    <source>
        <dbReference type="Proteomes" id="UP000545286"/>
    </source>
</evidence>
<evidence type="ECO:0000313" key="5">
    <source>
        <dbReference type="EMBL" id="MBB2957614.1"/>
    </source>
</evidence>
<dbReference type="PANTHER" id="PTHR44196">
    <property type="entry name" value="DEHYDROGENASE/REDUCTASE SDR FAMILY MEMBER 7B"/>
    <property type="match status" value="1"/>
</dbReference>
<keyword evidence="6" id="KW-1185">Reference proteome</keyword>
<protein>
    <recommendedName>
        <fullName evidence="4">Ketoreductase domain-containing protein</fullName>
    </recommendedName>
</protein>
<dbReference type="SUPFAM" id="SSF51735">
    <property type="entry name" value="NAD(P)-binding Rossmann-fold domains"/>
    <property type="match status" value="1"/>
</dbReference>
<reference evidence="5 6" key="1">
    <citation type="submission" date="2020-08" db="EMBL/GenBank/DDBJ databases">
        <title>Sequencing the genomes of 1000 actinobacteria strains.</title>
        <authorList>
            <person name="Klenk H.-P."/>
        </authorList>
    </citation>
    <scope>NUCLEOTIDE SEQUENCE [LARGE SCALE GENOMIC DNA]</scope>
    <source>
        <strain evidence="5 6">DSM 20419</strain>
    </source>
</reference>
<dbReference type="Gene3D" id="3.40.50.720">
    <property type="entry name" value="NAD(P)-binding Rossmann-like Domain"/>
    <property type="match status" value="1"/>
</dbReference>
<comment type="similarity">
    <text evidence="1 3">Belongs to the short-chain dehydrogenases/reductases (SDR) family.</text>
</comment>
<dbReference type="PRINTS" id="PR00080">
    <property type="entry name" value="SDRFAMILY"/>
</dbReference>